<dbReference type="FunFam" id="3.10.50.10:FF:000005">
    <property type="entry name" value="Endochitinase B1"/>
    <property type="match status" value="1"/>
</dbReference>
<dbReference type="GO" id="GO:0006032">
    <property type="term" value="P:chitin catabolic process"/>
    <property type="evidence" value="ECO:0007669"/>
    <property type="project" value="UniProtKB-KW"/>
</dbReference>
<dbReference type="SUPFAM" id="SSF54556">
    <property type="entry name" value="Chitinase insertion domain"/>
    <property type="match status" value="1"/>
</dbReference>
<accession>A0A9P9GEQ5</accession>
<dbReference type="Proteomes" id="UP000720189">
    <property type="component" value="Unassembled WGS sequence"/>
</dbReference>
<comment type="subcellular location">
    <subcellularLocation>
        <location evidence="2">Secreted</location>
    </subcellularLocation>
</comment>
<evidence type="ECO:0000256" key="5">
    <source>
        <dbReference type="ARBA" id="ARBA00022525"/>
    </source>
</evidence>
<dbReference type="EC" id="3.2.1.14" evidence="4"/>
<dbReference type="InterPro" id="IPR017853">
    <property type="entry name" value="GH"/>
</dbReference>
<comment type="similarity">
    <text evidence="3">Belongs to the glycosyl hydrolase 18 family. Chitinase class V subfamily.</text>
</comment>
<dbReference type="Gene3D" id="3.20.20.80">
    <property type="entry name" value="Glycosidases"/>
    <property type="match status" value="1"/>
</dbReference>
<comment type="catalytic activity">
    <reaction evidence="1">
        <text>Random endo-hydrolysis of N-acetyl-beta-D-glucosaminide (1-&gt;4)-beta-linkages in chitin and chitodextrins.</text>
        <dbReference type="EC" id="3.2.1.14"/>
    </reaction>
</comment>
<dbReference type="InterPro" id="IPR029070">
    <property type="entry name" value="Chitinase_insertion_sf"/>
</dbReference>
<dbReference type="GO" id="GO:0000272">
    <property type="term" value="P:polysaccharide catabolic process"/>
    <property type="evidence" value="ECO:0007669"/>
    <property type="project" value="UniProtKB-KW"/>
</dbReference>
<evidence type="ECO:0000256" key="4">
    <source>
        <dbReference type="ARBA" id="ARBA00012729"/>
    </source>
</evidence>
<dbReference type="Gene3D" id="3.10.50.10">
    <property type="match status" value="1"/>
</dbReference>
<dbReference type="GeneID" id="70225968"/>
<proteinExistence type="inferred from homology"/>
<evidence type="ECO:0000259" key="12">
    <source>
        <dbReference type="PROSITE" id="PS51910"/>
    </source>
</evidence>
<dbReference type="CDD" id="cd06548">
    <property type="entry name" value="GH18_chitinase"/>
    <property type="match status" value="1"/>
</dbReference>
<evidence type="ECO:0000313" key="14">
    <source>
        <dbReference type="Proteomes" id="UP000720189"/>
    </source>
</evidence>
<dbReference type="PROSITE" id="PS51910">
    <property type="entry name" value="GH18_2"/>
    <property type="match status" value="1"/>
</dbReference>
<dbReference type="Pfam" id="PF00704">
    <property type="entry name" value="Glyco_hydro_18"/>
    <property type="match status" value="1"/>
</dbReference>
<evidence type="ECO:0000256" key="1">
    <source>
        <dbReference type="ARBA" id="ARBA00000822"/>
    </source>
</evidence>
<keyword evidence="10" id="KW-0624">Polysaccharide degradation</keyword>
<evidence type="ECO:0000313" key="13">
    <source>
        <dbReference type="EMBL" id="KAH7237443.1"/>
    </source>
</evidence>
<protein>
    <recommendedName>
        <fullName evidence="4">chitinase</fullName>
        <ecNumber evidence="4">3.2.1.14</ecNumber>
    </recommendedName>
</protein>
<dbReference type="GO" id="GO:0008061">
    <property type="term" value="F:chitin binding"/>
    <property type="evidence" value="ECO:0007669"/>
    <property type="project" value="InterPro"/>
</dbReference>
<dbReference type="GO" id="GO:0008843">
    <property type="term" value="F:endochitinase activity"/>
    <property type="evidence" value="ECO:0007669"/>
    <property type="project" value="UniProtKB-EC"/>
</dbReference>
<keyword evidence="14" id="KW-1185">Reference proteome</keyword>
<dbReference type="OrthoDB" id="76388at2759"/>
<dbReference type="InterPro" id="IPR001579">
    <property type="entry name" value="Glyco_hydro_18_chit_AS"/>
</dbReference>
<comment type="caution">
    <text evidence="13">The sequence shown here is derived from an EMBL/GenBank/DDBJ whole genome shotgun (WGS) entry which is preliminary data.</text>
</comment>
<evidence type="ECO:0000256" key="8">
    <source>
        <dbReference type="ARBA" id="ARBA00023277"/>
    </source>
</evidence>
<dbReference type="SMART" id="SM00636">
    <property type="entry name" value="Glyco_18"/>
    <property type="match status" value="1"/>
</dbReference>
<evidence type="ECO:0000256" key="9">
    <source>
        <dbReference type="ARBA" id="ARBA00023295"/>
    </source>
</evidence>
<dbReference type="PANTHER" id="PTHR11177">
    <property type="entry name" value="CHITINASE"/>
    <property type="match status" value="1"/>
</dbReference>
<dbReference type="RefSeq" id="XP_046045302.1">
    <property type="nucleotide sequence ID" value="XM_046196014.1"/>
</dbReference>
<keyword evidence="8" id="KW-0119">Carbohydrate metabolism</keyword>
<gene>
    <name evidence="13" type="ORF">BKA55DRAFT_596952</name>
</gene>
<feature type="domain" description="GH18" evidence="12">
    <location>
        <begin position="1"/>
        <end position="383"/>
    </location>
</feature>
<keyword evidence="7" id="KW-0146">Chitin degradation</keyword>
<dbReference type="GO" id="GO:0005576">
    <property type="term" value="C:extracellular region"/>
    <property type="evidence" value="ECO:0007669"/>
    <property type="project" value="UniProtKB-SubCell"/>
</dbReference>
<keyword evidence="5" id="KW-0964">Secreted</keyword>
<keyword evidence="6 11" id="KW-0378">Hydrolase</keyword>
<dbReference type="SUPFAM" id="SSF51445">
    <property type="entry name" value="(Trans)glycosidases"/>
    <property type="match status" value="1"/>
</dbReference>
<name>A0A9P9GEQ5_FUSRE</name>
<sequence length="412" mass="46496">MWESGNAYSLVNTVRGIYGRSFYPQDIDISHISHVFYAFLGVKPDGTVYSRDEHADFMAQFEGDSYEEHKRNAYGCVKQLFLLKKSNRHLKTLLSIGGWGAGPTNFSSAASTPENRARFASTSVHLMWNLGFDGVDIDWEFPDDAIDATNFVLLLHTIRDELDLYTRKFASGHRFLLSIAAPAAPEHYKNLHLNSIGGIVDQINLMAYDYSGSWDHISGHNANLFPYKRDVKTLNIDYTLKESFEMAINTDYAIKDYLEAGVPAEKIVLGMPVFGRSFEDNLGLGKTFNGVGKGSWGERGVWDYKTLPKEGAIVMYDPNAQASYSYDERKRELISYDTPYTVQKKAEYVLEHGLGGSMFWEASADKQGDESLIGTSYRTLGSLEMTENWLDYANSYFDNIATKMGGDYDRYV</sequence>
<evidence type="ECO:0000256" key="11">
    <source>
        <dbReference type="RuleBase" id="RU000489"/>
    </source>
</evidence>
<evidence type="ECO:0000256" key="7">
    <source>
        <dbReference type="ARBA" id="ARBA00023024"/>
    </source>
</evidence>
<dbReference type="EMBL" id="JAGMUX010000015">
    <property type="protein sequence ID" value="KAH7237443.1"/>
    <property type="molecule type" value="Genomic_DNA"/>
</dbReference>
<dbReference type="InterPro" id="IPR011583">
    <property type="entry name" value="Chitinase_II/V-like_cat"/>
</dbReference>
<evidence type="ECO:0000256" key="2">
    <source>
        <dbReference type="ARBA" id="ARBA00004613"/>
    </source>
</evidence>
<evidence type="ECO:0000256" key="10">
    <source>
        <dbReference type="ARBA" id="ARBA00023326"/>
    </source>
</evidence>
<dbReference type="PANTHER" id="PTHR11177:SF384">
    <property type="entry name" value="CHITINASE"/>
    <property type="match status" value="1"/>
</dbReference>
<dbReference type="InterPro" id="IPR050314">
    <property type="entry name" value="Glycosyl_Hydrlase_18"/>
</dbReference>
<reference evidence="13" key="1">
    <citation type="journal article" date="2021" name="Nat. Commun.">
        <title>Genetic determinants of endophytism in the Arabidopsis root mycobiome.</title>
        <authorList>
            <person name="Mesny F."/>
            <person name="Miyauchi S."/>
            <person name="Thiergart T."/>
            <person name="Pickel B."/>
            <person name="Atanasova L."/>
            <person name="Karlsson M."/>
            <person name="Huettel B."/>
            <person name="Barry K.W."/>
            <person name="Haridas S."/>
            <person name="Chen C."/>
            <person name="Bauer D."/>
            <person name="Andreopoulos W."/>
            <person name="Pangilinan J."/>
            <person name="LaButti K."/>
            <person name="Riley R."/>
            <person name="Lipzen A."/>
            <person name="Clum A."/>
            <person name="Drula E."/>
            <person name="Henrissat B."/>
            <person name="Kohler A."/>
            <person name="Grigoriev I.V."/>
            <person name="Martin F.M."/>
            <person name="Hacquard S."/>
        </authorList>
    </citation>
    <scope>NUCLEOTIDE SEQUENCE</scope>
    <source>
        <strain evidence="13">MPI-CAGE-AT-0023</strain>
    </source>
</reference>
<dbReference type="InterPro" id="IPR001223">
    <property type="entry name" value="Glyco_hydro18_cat"/>
</dbReference>
<organism evidence="13 14">
    <name type="scientific">Fusarium redolens</name>
    <dbReference type="NCBI Taxonomy" id="48865"/>
    <lineage>
        <taxon>Eukaryota</taxon>
        <taxon>Fungi</taxon>
        <taxon>Dikarya</taxon>
        <taxon>Ascomycota</taxon>
        <taxon>Pezizomycotina</taxon>
        <taxon>Sordariomycetes</taxon>
        <taxon>Hypocreomycetidae</taxon>
        <taxon>Hypocreales</taxon>
        <taxon>Nectriaceae</taxon>
        <taxon>Fusarium</taxon>
        <taxon>Fusarium redolens species complex</taxon>
    </lineage>
</organism>
<keyword evidence="9 11" id="KW-0326">Glycosidase</keyword>
<evidence type="ECO:0000256" key="3">
    <source>
        <dbReference type="ARBA" id="ARBA00008682"/>
    </source>
</evidence>
<dbReference type="AlphaFoldDB" id="A0A9P9GEQ5"/>
<evidence type="ECO:0000256" key="6">
    <source>
        <dbReference type="ARBA" id="ARBA00022801"/>
    </source>
</evidence>
<dbReference type="PROSITE" id="PS01095">
    <property type="entry name" value="GH18_1"/>
    <property type="match status" value="1"/>
</dbReference>